<dbReference type="InParanoid" id="A0A0V0R4V6"/>
<proteinExistence type="predicted"/>
<dbReference type="Pfam" id="PF03283">
    <property type="entry name" value="PAE"/>
    <property type="match status" value="1"/>
</dbReference>
<dbReference type="Proteomes" id="UP000054937">
    <property type="component" value="Unassembled WGS sequence"/>
</dbReference>
<keyword evidence="1" id="KW-0472">Membrane</keyword>
<sequence>MEQNALTVKQKIINTLAFLLFYISLIIFILITIFLGTAPSIYIKESETNTDPSKILIFFSGGGWCLGDSEEAVLQNCYYKITSNIGSSDKQRDQLQFDGILSSIQYHNPYFYDYTVIFLSNCDGTGFQGNSDAELQVSQDKTFWLRGRKNVEASLDYIKENFDLSIVKNVIVAGSQSGGLAALQWVDVIAQDFAKININIKFVAVSDTSLFLDQKSFTTHQYSFRQQVKNFLSLSNADESEYLNQECIKSFENEPWRCFFAENLLNFVETPTLVINSLIDFWQIDQVLDIDQNQICFEQKNSVFCSQEKNLYIQQYSQEMQQIMEDIQSQNPYIHYYLFNQTGHVFIENLSTFNQIFFEGQENTLNQIIEKFVENEINLFFLQQTQETP</sequence>
<dbReference type="GO" id="GO:0016787">
    <property type="term" value="F:hydrolase activity"/>
    <property type="evidence" value="ECO:0007669"/>
    <property type="project" value="InterPro"/>
</dbReference>
<evidence type="ECO:0000313" key="3">
    <source>
        <dbReference type="Proteomes" id="UP000054937"/>
    </source>
</evidence>
<dbReference type="PANTHER" id="PTHR21562:SF67">
    <property type="entry name" value="PECTIN ACETYLESTERASE"/>
    <property type="match status" value="1"/>
</dbReference>
<dbReference type="EMBL" id="LDAU01000048">
    <property type="protein sequence ID" value="KRX09497.1"/>
    <property type="molecule type" value="Genomic_DNA"/>
</dbReference>
<evidence type="ECO:0000313" key="2">
    <source>
        <dbReference type="EMBL" id="KRX09497.1"/>
    </source>
</evidence>
<dbReference type="OrthoDB" id="2015280at2759"/>
<keyword evidence="3" id="KW-1185">Reference proteome</keyword>
<protein>
    <recommendedName>
        <fullName evidence="4">Pectinacetylesterase family protein</fullName>
    </recommendedName>
</protein>
<organism evidence="2 3">
    <name type="scientific">Pseudocohnilembus persalinus</name>
    <name type="common">Ciliate</name>
    <dbReference type="NCBI Taxonomy" id="266149"/>
    <lineage>
        <taxon>Eukaryota</taxon>
        <taxon>Sar</taxon>
        <taxon>Alveolata</taxon>
        <taxon>Ciliophora</taxon>
        <taxon>Intramacronucleata</taxon>
        <taxon>Oligohymenophorea</taxon>
        <taxon>Scuticociliatia</taxon>
        <taxon>Philasterida</taxon>
        <taxon>Pseudocohnilembidae</taxon>
        <taxon>Pseudocohnilembus</taxon>
    </lineage>
</organism>
<feature type="transmembrane region" description="Helical" evidence="1">
    <location>
        <begin position="12"/>
        <end position="35"/>
    </location>
</feature>
<dbReference type="AlphaFoldDB" id="A0A0V0R4V6"/>
<name>A0A0V0R4V6_PSEPJ</name>
<dbReference type="PANTHER" id="PTHR21562">
    <property type="entry name" value="NOTUM-RELATED"/>
    <property type="match status" value="1"/>
</dbReference>
<keyword evidence="1" id="KW-1133">Transmembrane helix</keyword>
<keyword evidence="1" id="KW-0812">Transmembrane</keyword>
<accession>A0A0V0R4V6</accession>
<gene>
    <name evidence="2" type="ORF">PPERSA_12240</name>
</gene>
<evidence type="ECO:0008006" key="4">
    <source>
        <dbReference type="Google" id="ProtNLM"/>
    </source>
</evidence>
<reference evidence="2 3" key="1">
    <citation type="journal article" date="2015" name="Sci. Rep.">
        <title>Genome of the facultative scuticociliatosis pathogen Pseudocohnilembus persalinus provides insight into its virulence through horizontal gene transfer.</title>
        <authorList>
            <person name="Xiong J."/>
            <person name="Wang G."/>
            <person name="Cheng J."/>
            <person name="Tian M."/>
            <person name="Pan X."/>
            <person name="Warren A."/>
            <person name="Jiang C."/>
            <person name="Yuan D."/>
            <person name="Miao W."/>
        </authorList>
    </citation>
    <scope>NUCLEOTIDE SEQUENCE [LARGE SCALE GENOMIC DNA]</scope>
    <source>
        <strain evidence="2">36N120E</strain>
    </source>
</reference>
<dbReference type="InterPro" id="IPR004963">
    <property type="entry name" value="PAE/NOTUM"/>
</dbReference>
<evidence type="ECO:0000256" key="1">
    <source>
        <dbReference type="SAM" id="Phobius"/>
    </source>
</evidence>
<comment type="caution">
    <text evidence="2">The sequence shown here is derived from an EMBL/GenBank/DDBJ whole genome shotgun (WGS) entry which is preliminary data.</text>
</comment>